<keyword evidence="1" id="KW-0812">Transmembrane</keyword>
<accession>A0ABT1RAB3</accession>
<keyword evidence="3" id="KW-1185">Reference proteome</keyword>
<evidence type="ECO:0000313" key="2">
    <source>
        <dbReference type="EMBL" id="MCQ4632122.1"/>
    </source>
</evidence>
<comment type="caution">
    <text evidence="2">The sequence shown here is derived from an EMBL/GenBank/DDBJ whole genome shotgun (WGS) entry which is preliminary data.</text>
</comment>
<protein>
    <submittedName>
        <fullName evidence="2">Uncharacterized protein</fullName>
    </submittedName>
</protein>
<sequence>MLGIAATPQKTALKSPAPFEYTGEIGRVPTTMINRGAIEHMNDWTLFFIGLAILLAFSFTLNTFFLGSFISGMKRYLLGRIIGGTIKDTRIDHEVTHRTLGLFGLQTRNGGPGDEDIHRLTPKRWQEVLTWICYVGMGIGFAIMIYAKAR</sequence>
<keyword evidence="1" id="KW-1133">Transmembrane helix</keyword>
<feature type="transmembrane region" description="Helical" evidence="1">
    <location>
        <begin position="128"/>
        <end position="147"/>
    </location>
</feature>
<keyword evidence="1" id="KW-0472">Membrane</keyword>
<dbReference type="Proteomes" id="UP000996601">
    <property type="component" value="Unassembled WGS sequence"/>
</dbReference>
<proteinExistence type="predicted"/>
<gene>
    <name evidence="2" type="ORF">GB927_018880</name>
</gene>
<feature type="transmembrane region" description="Helical" evidence="1">
    <location>
        <begin position="44"/>
        <end position="70"/>
    </location>
</feature>
<organism evidence="2 3">
    <name type="scientific">Shinella lacus</name>
    <dbReference type="NCBI Taxonomy" id="2654216"/>
    <lineage>
        <taxon>Bacteria</taxon>
        <taxon>Pseudomonadati</taxon>
        <taxon>Pseudomonadota</taxon>
        <taxon>Alphaproteobacteria</taxon>
        <taxon>Hyphomicrobiales</taxon>
        <taxon>Rhizobiaceae</taxon>
        <taxon>Shinella</taxon>
    </lineage>
</organism>
<dbReference type="EMBL" id="WHSB02000007">
    <property type="protein sequence ID" value="MCQ4632122.1"/>
    <property type="molecule type" value="Genomic_DNA"/>
</dbReference>
<name>A0ABT1RAB3_9HYPH</name>
<evidence type="ECO:0000256" key="1">
    <source>
        <dbReference type="SAM" id="Phobius"/>
    </source>
</evidence>
<reference evidence="2" key="1">
    <citation type="submission" date="2021-07" db="EMBL/GenBank/DDBJ databases">
        <title>Shinella sp. nov., a novel member of the genus Shinella from water.</title>
        <authorList>
            <person name="Deng Y."/>
        </authorList>
    </citation>
    <scope>NUCLEOTIDE SEQUENCE</scope>
    <source>
        <strain evidence="2">CPCC 100929</strain>
    </source>
</reference>
<evidence type="ECO:0000313" key="3">
    <source>
        <dbReference type="Proteomes" id="UP000996601"/>
    </source>
</evidence>